<feature type="transmembrane region" description="Helical" evidence="8">
    <location>
        <begin position="390"/>
        <end position="413"/>
    </location>
</feature>
<proteinExistence type="predicted"/>
<reference evidence="9 10" key="1">
    <citation type="journal article" date="2013" name="Genome Announc.">
        <title>Whole-genome sequences of five oyster-associated bacteria show potential for crude oil hydrocarbon degradation.</title>
        <authorList>
            <person name="Chauhan A."/>
            <person name="Green S."/>
            <person name="Pathak A."/>
            <person name="Thomas J."/>
            <person name="Venkatramanan R."/>
        </authorList>
    </citation>
    <scope>NUCLEOTIDE SEQUENCE [LARGE SCALE GENOMIC DNA]</scope>
    <source>
        <strain evidence="9 10">MF109</strain>
    </source>
</reference>
<name>T5K1J3_MICMQ</name>
<gene>
    <name evidence="9" type="ORF">L687_07375</name>
</gene>
<dbReference type="Pfam" id="PF03023">
    <property type="entry name" value="MurJ"/>
    <property type="match status" value="1"/>
</dbReference>
<keyword evidence="3 8" id="KW-0812">Transmembrane</keyword>
<dbReference type="InterPro" id="IPR004268">
    <property type="entry name" value="MurJ"/>
</dbReference>
<dbReference type="NCBIfam" id="TIGR01695">
    <property type="entry name" value="murJ_mviN"/>
    <property type="match status" value="1"/>
</dbReference>
<dbReference type="GO" id="GO:0009252">
    <property type="term" value="P:peptidoglycan biosynthetic process"/>
    <property type="evidence" value="ECO:0007669"/>
    <property type="project" value="UniProtKB-KW"/>
</dbReference>
<feature type="transmembrane region" description="Helical" evidence="8">
    <location>
        <begin position="7"/>
        <end position="34"/>
    </location>
</feature>
<comment type="subcellular location">
    <subcellularLocation>
        <location evidence="1">Cell membrane</location>
        <topology evidence="1">Multi-pass membrane protein</topology>
    </subcellularLocation>
</comment>
<evidence type="ECO:0000256" key="2">
    <source>
        <dbReference type="ARBA" id="ARBA00022475"/>
    </source>
</evidence>
<keyword evidence="4" id="KW-0133">Cell shape</keyword>
<feature type="transmembrane region" description="Helical" evidence="8">
    <location>
        <begin position="458"/>
        <end position="479"/>
    </location>
</feature>
<feature type="transmembrane region" description="Helical" evidence="8">
    <location>
        <begin position="425"/>
        <end position="446"/>
    </location>
</feature>
<keyword evidence="5" id="KW-0573">Peptidoglycan synthesis</keyword>
<feature type="transmembrane region" description="Helical" evidence="8">
    <location>
        <begin position="123"/>
        <end position="146"/>
    </location>
</feature>
<evidence type="ECO:0008006" key="11">
    <source>
        <dbReference type="Google" id="ProtNLM"/>
    </source>
</evidence>
<evidence type="ECO:0000256" key="1">
    <source>
        <dbReference type="ARBA" id="ARBA00004651"/>
    </source>
</evidence>
<feature type="transmembrane region" description="Helical" evidence="8">
    <location>
        <begin position="326"/>
        <end position="345"/>
    </location>
</feature>
<evidence type="ECO:0000256" key="5">
    <source>
        <dbReference type="ARBA" id="ARBA00022984"/>
    </source>
</evidence>
<feature type="transmembrane region" description="Helical" evidence="8">
    <location>
        <begin position="239"/>
        <end position="260"/>
    </location>
</feature>
<keyword evidence="2" id="KW-1003">Cell membrane</keyword>
<feature type="transmembrane region" description="Helical" evidence="8">
    <location>
        <begin position="357"/>
        <end position="378"/>
    </location>
</feature>
<feature type="transmembrane region" description="Helical" evidence="8">
    <location>
        <begin position="196"/>
        <end position="218"/>
    </location>
</feature>
<evidence type="ECO:0000256" key="6">
    <source>
        <dbReference type="ARBA" id="ARBA00022989"/>
    </source>
</evidence>
<evidence type="ECO:0000256" key="3">
    <source>
        <dbReference type="ARBA" id="ARBA00022692"/>
    </source>
</evidence>
<dbReference type="GO" id="GO:0008360">
    <property type="term" value="P:regulation of cell shape"/>
    <property type="evidence" value="ECO:0007669"/>
    <property type="project" value="UniProtKB-KW"/>
</dbReference>
<dbReference type="GO" id="GO:0005886">
    <property type="term" value="C:plasma membrane"/>
    <property type="evidence" value="ECO:0007669"/>
    <property type="project" value="UniProtKB-SubCell"/>
</dbReference>
<dbReference type="AlphaFoldDB" id="T5K1J3"/>
<dbReference type="InterPro" id="IPR051050">
    <property type="entry name" value="Lipid_II_flippase_MurJ/MviN"/>
</dbReference>
<dbReference type="RefSeq" id="WP_021201397.1">
    <property type="nucleotide sequence ID" value="NZ_ATAO01000228.1"/>
</dbReference>
<dbReference type="PANTHER" id="PTHR47019">
    <property type="entry name" value="LIPID II FLIPPASE MURJ"/>
    <property type="match status" value="1"/>
</dbReference>
<accession>T5K1J3</accession>
<dbReference type="EMBL" id="ATAO01000228">
    <property type="protein sequence ID" value="EQM73088.1"/>
    <property type="molecule type" value="Genomic_DNA"/>
</dbReference>
<evidence type="ECO:0000313" key="10">
    <source>
        <dbReference type="Proteomes" id="UP000016033"/>
    </source>
</evidence>
<organism evidence="9 10">
    <name type="scientific">Microbacterium maritypicum MF109</name>
    <dbReference type="NCBI Taxonomy" id="1333857"/>
    <lineage>
        <taxon>Bacteria</taxon>
        <taxon>Bacillati</taxon>
        <taxon>Actinomycetota</taxon>
        <taxon>Actinomycetes</taxon>
        <taxon>Micrococcales</taxon>
        <taxon>Microbacteriaceae</taxon>
        <taxon>Microbacterium</taxon>
    </lineage>
</organism>
<comment type="caution">
    <text evidence="9">The sequence shown here is derived from an EMBL/GenBank/DDBJ whole genome shotgun (WGS) entry which is preliminary data.</text>
</comment>
<dbReference type="GO" id="GO:0015648">
    <property type="term" value="F:lipid-linked peptidoglycan transporter activity"/>
    <property type="evidence" value="ECO:0007669"/>
    <property type="project" value="TreeGrafter"/>
</dbReference>
<evidence type="ECO:0000313" key="9">
    <source>
        <dbReference type="EMBL" id="EQM73088.1"/>
    </source>
</evidence>
<dbReference type="PANTHER" id="PTHR47019:SF1">
    <property type="entry name" value="LIPID II FLIPPASE MURJ"/>
    <property type="match status" value="1"/>
</dbReference>
<dbReference type="GO" id="GO:0034204">
    <property type="term" value="P:lipid translocation"/>
    <property type="evidence" value="ECO:0007669"/>
    <property type="project" value="TreeGrafter"/>
</dbReference>
<feature type="transmembrane region" description="Helical" evidence="8">
    <location>
        <begin position="88"/>
        <end position="111"/>
    </location>
</feature>
<feature type="transmembrane region" description="Helical" evidence="8">
    <location>
        <begin position="54"/>
        <end position="76"/>
    </location>
</feature>
<sequence length="538" mass="55961">MNSLGRASAIIGAGTLVSRLTGLLRSIVLVGVIGSYKSGPADAFAAANTLPNSVFSLISVGILTAVIVPQIVKAAADADGGNAFISKLFTLGTVVLVAVTAIATIAAPWLIQLVAGGLSPTTQALATALAYWCLPQILFYGLYALLGEALNARRIFGPFTWAPVVNNIVSIIGFLVLGWVFSPVSRVSADWTPDMIATLGGTATLGIAIQALVLLLFWRRTGLSLRPDFRWRGVGLGGVGKLAGWTFLMAFASLAAGILQGRIVSAASGTGASLAVTGNAWLIFMLPYSVIVLSIGTPYFTQISEHAAAGRHDEVRADISRSIRTLLFFIVAAVAAVAAAAIPASRVFTESAPDAQGAALVLLCYLLSLIPLTILFIVQRTFYAYDDTRTPFWFTIFQCVLIVVTALAAAALLSADVIPLTQLAAAVALGQSIASTLQTIVATWLLHRKIGGLGVASWMIAILRFAIAGLPAGLAGWGVFQLLGGTTGWATSGVIPATLGTAIIGLVVVIVYIAILALLRAPELKAGSALIRRFLPGR</sequence>
<keyword evidence="7 8" id="KW-0472">Membrane</keyword>
<dbReference type="PATRIC" id="fig|1333857.3.peg.3494"/>
<feature type="transmembrane region" description="Helical" evidence="8">
    <location>
        <begin position="499"/>
        <end position="519"/>
    </location>
</feature>
<dbReference type="PRINTS" id="PR01806">
    <property type="entry name" value="VIRFACTRMVIN"/>
</dbReference>
<feature type="transmembrane region" description="Helical" evidence="8">
    <location>
        <begin position="280"/>
        <end position="301"/>
    </location>
</feature>
<evidence type="ECO:0000256" key="8">
    <source>
        <dbReference type="SAM" id="Phobius"/>
    </source>
</evidence>
<evidence type="ECO:0000256" key="7">
    <source>
        <dbReference type="ARBA" id="ARBA00023136"/>
    </source>
</evidence>
<evidence type="ECO:0000256" key="4">
    <source>
        <dbReference type="ARBA" id="ARBA00022960"/>
    </source>
</evidence>
<keyword evidence="6 8" id="KW-1133">Transmembrane helix</keyword>
<feature type="transmembrane region" description="Helical" evidence="8">
    <location>
        <begin position="158"/>
        <end position="181"/>
    </location>
</feature>
<dbReference type="Proteomes" id="UP000016033">
    <property type="component" value="Unassembled WGS sequence"/>
</dbReference>
<protein>
    <recommendedName>
        <fullName evidence="11">Integral membrane protein MviN</fullName>
    </recommendedName>
</protein>